<evidence type="ECO:0000256" key="1">
    <source>
        <dbReference type="HAMAP-Rule" id="MF_00612"/>
    </source>
</evidence>
<feature type="domain" description="YchJ-like middle NTF2-like" evidence="2">
    <location>
        <begin position="51"/>
        <end position="143"/>
    </location>
</feature>
<accession>A0A4R2N941</accession>
<dbReference type="PANTHER" id="PTHR33747:SF1">
    <property type="entry name" value="ADENYLATE CYCLASE-ASSOCIATED CAP C-TERMINAL DOMAIN-CONTAINING PROTEIN"/>
    <property type="match status" value="1"/>
</dbReference>
<organism evidence="3 4">
    <name type="scientific">Simplicispira metamorpha</name>
    <dbReference type="NCBI Taxonomy" id="80881"/>
    <lineage>
        <taxon>Bacteria</taxon>
        <taxon>Pseudomonadati</taxon>
        <taxon>Pseudomonadota</taxon>
        <taxon>Betaproteobacteria</taxon>
        <taxon>Burkholderiales</taxon>
        <taxon>Comamonadaceae</taxon>
        <taxon>Simplicispira</taxon>
    </lineage>
</organism>
<name>A0A4R2N941_9BURK</name>
<dbReference type="EMBL" id="SLXH01000012">
    <property type="protein sequence ID" value="TCP17448.1"/>
    <property type="molecule type" value="Genomic_DNA"/>
</dbReference>
<dbReference type="InterPro" id="IPR048469">
    <property type="entry name" value="YchJ-like_M"/>
</dbReference>
<proteinExistence type="inferred from homology"/>
<dbReference type="Gene3D" id="3.10.450.50">
    <property type="match status" value="1"/>
</dbReference>
<dbReference type="SUPFAM" id="SSF54427">
    <property type="entry name" value="NTF2-like"/>
    <property type="match status" value="1"/>
</dbReference>
<dbReference type="RefSeq" id="WP_119013023.1">
    <property type="nucleotide sequence ID" value="NZ_QXNC01000012.1"/>
</dbReference>
<reference evidence="3 4" key="1">
    <citation type="submission" date="2019-03" db="EMBL/GenBank/DDBJ databases">
        <title>Genomic Encyclopedia of Type Strains, Phase IV (KMG-IV): sequencing the most valuable type-strain genomes for metagenomic binning, comparative biology and taxonomic classification.</title>
        <authorList>
            <person name="Goeker M."/>
        </authorList>
    </citation>
    <scope>NUCLEOTIDE SEQUENCE [LARGE SCALE GENOMIC DNA]</scope>
    <source>
        <strain evidence="3 4">DSM 1837</strain>
    </source>
</reference>
<keyword evidence="4" id="KW-1185">Reference proteome</keyword>
<dbReference type="HAMAP" id="MF_00612">
    <property type="entry name" value="UPF0225"/>
    <property type="match status" value="1"/>
</dbReference>
<protein>
    <recommendedName>
        <fullName evidence="1">UPF0225 protein EV674_1123</fullName>
    </recommendedName>
</protein>
<evidence type="ECO:0000313" key="3">
    <source>
        <dbReference type="EMBL" id="TCP17448.1"/>
    </source>
</evidence>
<comment type="similarity">
    <text evidence="1">Belongs to the UPF0225 family.</text>
</comment>
<dbReference type="Proteomes" id="UP000295182">
    <property type="component" value="Unassembled WGS sequence"/>
</dbReference>
<evidence type="ECO:0000313" key="4">
    <source>
        <dbReference type="Proteomes" id="UP000295182"/>
    </source>
</evidence>
<evidence type="ECO:0000259" key="2">
    <source>
        <dbReference type="Pfam" id="PF17775"/>
    </source>
</evidence>
<dbReference type="AlphaFoldDB" id="A0A4R2N941"/>
<dbReference type="Pfam" id="PF17775">
    <property type="entry name" value="YchJ_M-like"/>
    <property type="match status" value="1"/>
</dbReference>
<sequence>MAANPARAARSAAPVPDACPCGQLSAQRQPLAFADCCGRYIDHFDTTPAPDAEHLMRSRYSAFVRGQVDYLLATWHPSQRPDTLELEPHAQWLGLEVRQHRVLDADHAQVAFVARYRVAGRAVRLQENSRFVREAGRWYYLDAAGQ</sequence>
<comment type="caution">
    <text evidence="3">The sequence shown here is derived from an EMBL/GenBank/DDBJ whole genome shotgun (WGS) entry which is preliminary data.</text>
</comment>
<dbReference type="PANTHER" id="PTHR33747">
    <property type="entry name" value="UPF0225 PROTEIN SCO1677"/>
    <property type="match status" value="1"/>
</dbReference>
<dbReference type="InterPro" id="IPR032710">
    <property type="entry name" value="NTF2-like_dom_sf"/>
</dbReference>
<gene>
    <name evidence="3" type="ORF">EV674_1123</name>
</gene>
<dbReference type="OrthoDB" id="21421at2"/>
<dbReference type="InterPro" id="IPR023006">
    <property type="entry name" value="YchJ-like"/>
</dbReference>